<proteinExistence type="inferred from homology"/>
<evidence type="ECO:0000256" key="10">
    <source>
        <dbReference type="SAM" id="Coils"/>
    </source>
</evidence>
<evidence type="ECO:0000256" key="8">
    <source>
        <dbReference type="ARBA" id="ARBA00023273"/>
    </source>
</evidence>
<feature type="coiled-coil region" evidence="10">
    <location>
        <begin position="92"/>
        <end position="233"/>
    </location>
</feature>
<sequence>MSVSLAQSLRLAAVLGECSERLDIFGHTLTVRISRRGGSAPAQEVARLKELKKDCQFISQHISRLYSELQQKQDFTSLQQLVMEEERMTKAKNLQREERKMVEQRKENLKRQEEEIQQRSGKLKDLNMLAEELKLQLKEKSSIIAHKKEMVVRMSEVELEQTQKKNIQAEKLLEERSGLLQKQLQWEARVHEETRMSLQNRNEGLQKQLLQWQERTEQTLKEMKQQVNNVQCNSTFNFDRLMEKKRMFREMEQVVIEDREKQKKLELQQAEVRAAIKLQAWWRGCMVRHGFSTFRKSENKKGKKKKKPEGKKNKKK</sequence>
<name>A0AAV1FLI3_XYRNO</name>
<keyword evidence="10" id="KW-0175">Coiled coil</keyword>
<keyword evidence="4" id="KW-0963">Cytoplasm</keyword>
<evidence type="ECO:0000256" key="1">
    <source>
        <dbReference type="ARBA" id="ARBA00004611"/>
    </source>
</evidence>
<dbReference type="GO" id="GO:0005737">
    <property type="term" value="C:cytoplasm"/>
    <property type="evidence" value="ECO:0007669"/>
    <property type="project" value="TreeGrafter"/>
</dbReference>
<keyword evidence="5" id="KW-0282">Flagellum</keyword>
<evidence type="ECO:0000313" key="12">
    <source>
        <dbReference type="EMBL" id="CAJ1061900.1"/>
    </source>
</evidence>
<evidence type="ECO:0000256" key="3">
    <source>
        <dbReference type="ARBA" id="ARBA00013738"/>
    </source>
</evidence>
<dbReference type="EMBL" id="OY660871">
    <property type="protein sequence ID" value="CAJ1061900.1"/>
    <property type="molecule type" value="Genomic_DNA"/>
</dbReference>
<dbReference type="AlphaFoldDB" id="A0AAV1FLI3"/>
<dbReference type="PANTHER" id="PTHR14871:SF1">
    <property type="entry name" value="DYNEIN REGULATORY COMPLEX PROTEIN 9"/>
    <property type="match status" value="1"/>
</dbReference>
<evidence type="ECO:0000256" key="4">
    <source>
        <dbReference type="ARBA" id="ARBA00022490"/>
    </source>
</evidence>
<dbReference type="CDD" id="cd23766">
    <property type="entry name" value="IQCG"/>
    <property type="match status" value="1"/>
</dbReference>
<evidence type="ECO:0000256" key="6">
    <source>
        <dbReference type="ARBA" id="ARBA00023069"/>
    </source>
</evidence>
<evidence type="ECO:0000256" key="7">
    <source>
        <dbReference type="ARBA" id="ARBA00023212"/>
    </source>
</evidence>
<evidence type="ECO:0000256" key="2">
    <source>
        <dbReference type="ARBA" id="ARBA00008222"/>
    </source>
</evidence>
<comment type="subcellular location">
    <subcellularLocation>
        <location evidence="1">Cytoplasm</location>
        <location evidence="1">Cytoskeleton</location>
        <location evidence="1">Flagellum axoneme</location>
    </subcellularLocation>
</comment>
<dbReference type="PANTHER" id="PTHR14871">
    <property type="entry name" value="DYNEIN REGULATORY COMPLEX PROTEIN 9"/>
    <property type="match status" value="1"/>
</dbReference>
<evidence type="ECO:0000256" key="11">
    <source>
        <dbReference type="SAM" id="MobiDB-lite"/>
    </source>
</evidence>
<dbReference type="PROSITE" id="PS50096">
    <property type="entry name" value="IQ"/>
    <property type="match status" value="1"/>
</dbReference>
<gene>
    <name evidence="12" type="ORF">XNOV1_A006817</name>
</gene>
<keyword evidence="13" id="KW-1185">Reference proteome</keyword>
<protein>
    <recommendedName>
        <fullName evidence="3">Dynein regulatory complex protein 9</fullName>
    </recommendedName>
    <alternativeName>
        <fullName evidence="9">IQ domain-containing protein G</fullName>
    </alternativeName>
</protein>
<keyword evidence="8" id="KW-0966">Cell projection</keyword>
<keyword evidence="6" id="KW-0969">Cilium</keyword>
<comment type="similarity">
    <text evidence="2">Belongs to the DRC9 family.</text>
</comment>
<accession>A0AAV1FLI3</accession>
<dbReference type="Pfam" id="PF00612">
    <property type="entry name" value="IQ"/>
    <property type="match status" value="1"/>
</dbReference>
<dbReference type="Proteomes" id="UP001178508">
    <property type="component" value="Chromosome 8"/>
</dbReference>
<dbReference type="InterPro" id="IPR000048">
    <property type="entry name" value="IQ_motif_EF-hand-BS"/>
</dbReference>
<evidence type="ECO:0000313" key="13">
    <source>
        <dbReference type="Proteomes" id="UP001178508"/>
    </source>
</evidence>
<feature type="compositionally biased region" description="Basic residues" evidence="11">
    <location>
        <begin position="301"/>
        <end position="316"/>
    </location>
</feature>
<feature type="region of interest" description="Disordered" evidence="11">
    <location>
        <begin position="293"/>
        <end position="316"/>
    </location>
</feature>
<keyword evidence="7" id="KW-0206">Cytoskeleton</keyword>
<reference evidence="12" key="1">
    <citation type="submission" date="2023-08" db="EMBL/GenBank/DDBJ databases">
        <authorList>
            <person name="Alioto T."/>
            <person name="Alioto T."/>
            <person name="Gomez Garrido J."/>
        </authorList>
    </citation>
    <scope>NUCLEOTIDE SEQUENCE</scope>
</reference>
<dbReference type="InterPro" id="IPR042618">
    <property type="entry name" value="IQCG"/>
</dbReference>
<dbReference type="GO" id="GO:0031514">
    <property type="term" value="C:motile cilium"/>
    <property type="evidence" value="ECO:0007669"/>
    <property type="project" value="TreeGrafter"/>
</dbReference>
<evidence type="ECO:0000256" key="9">
    <source>
        <dbReference type="ARBA" id="ARBA00032183"/>
    </source>
</evidence>
<evidence type="ECO:0000256" key="5">
    <source>
        <dbReference type="ARBA" id="ARBA00022846"/>
    </source>
</evidence>
<organism evidence="12 13">
    <name type="scientific">Xyrichtys novacula</name>
    <name type="common">Pearly razorfish</name>
    <name type="synonym">Hemipteronotus novacula</name>
    <dbReference type="NCBI Taxonomy" id="13765"/>
    <lineage>
        <taxon>Eukaryota</taxon>
        <taxon>Metazoa</taxon>
        <taxon>Chordata</taxon>
        <taxon>Craniata</taxon>
        <taxon>Vertebrata</taxon>
        <taxon>Euteleostomi</taxon>
        <taxon>Actinopterygii</taxon>
        <taxon>Neopterygii</taxon>
        <taxon>Teleostei</taxon>
        <taxon>Neoteleostei</taxon>
        <taxon>Acanthomorphata</taxon>
        <taxon>Eupercaria</taxon>
        <taxon>Labriformes</taxon>
        <taxon>Labridae</taxon>
        <taxon>Xyrichtys</taxon>
    </lineage>
</organism>
<dbReference type="GO" id="GO:0044782">
    <property type="term" value="P:cilium organization"/>
    <property type="evidence" value="ECO:0007669"/>
    <property type="project" value="TreeGrafter"/>
</dbReference>